<evidence type="ECO:0000313" key="2">
    <source>
        <dbReference type="EMBL" id="MCA9380066.1"/>
    </source>
</evidence>
<feature type="transmembrane region" description="Helical" evidence="1">
    <location>
        <begin position="70"/>
        <end position="91"/>
    </location>
</feature>
<keyword evidence="1" id="KW-1133">Transmembrane helix</keyword>
<sequence length="101" mass="11682">MKLINFILNVVVSPLLVIGGIYYFYTKDIREAIFLALLLTTVSTVFQFFIKLIKIFFSTLTFNFAGAIKNLTQILTSIGVVILYWLAYYFYYGSNFSTQLF</sequence>
<dbReference type="EMBL" id="JAGQLL010000025">
    <property type="protein sequence ID" value="MCA9380066.1"/>
    <property type="molecule type" value="Genomic_DNA"/>
</dbReference>
<reference evidence="2" key="2">
    <citation type="journal article" date="2021" name="Microbiome">
        <title>Successional dynamics and alternative stable states in a saline activated sludge microbial community over 9 years.</title>
        <authorList>
            <person name="Wang Y."/>
            <person name="Ye J."/>
            <person name="Ju F."/>
            <person name="Liu L."/>
            <person name="Boyd J.A."/>
            <person name="Deng Y."/>
            <person name="Parks D.H."/>
            <person name="Jiang X."/>
            <person name="Yin X."/>
            <person name="Woodcroft B.J."/>
            <person name="Tyson G.W."/>
            <person name="Hugenholtz P."/>
            <person name="Polz M.F."/>
            <person name="Zhang T."/>
        </authorList>
    </citation>
    <scope>NUCLEOTIDE SEQUENCE</scope>
    <source>
        <strain evidence="2">HKST-UBA15</strain>
    </source>
</reference>
<accession>A0A955I7R7</accession>
<feature type="transmembrane region" description="Helical" evidence="1">
    <location>
        <begin position="32"/>
        <end position="50"/>
    </location>
</feature>
<evidence type="ECO:0000313" key="3">
    <source>
        <dbReference type="Proteomes" id="UP000745577"/>
    </source>
</evidence>
<dbReference type="Proteomes" id="UP000745577">
    <property type="component" value="Unassembled WGS sequence"/>
</dbReference>
<dbReference type="AlphaFoldDB" id="A0A955I7R7"/>
<keyword evidence="1" id="KW-0812">Transmembrane</keyword>
<comment type="caution">
    <text evidence="2">The sequence shown here is derived from an EMBL/GenBank/DDBJ whole genome shotgun (WGS) entry which is preliminary data.</text>
</comment>
<keyword evidence="1" id="KW-0472">Membrane</keyword>
<feature type="transmembrane region" description="Helical" evidence="1">
    <location>
        <begin position="6"/>
        <end position="25"/>
    </location>
</feature>
<organism evidence="2 3">
    <name type="scientific">Candidatus Dojkabacteria bacterium</name>
    <dbReference type="NCBI Taxonomy" id="2099670"/>
    <lineage>
        <taxon>Bacteria</taxon>
        <taxon>Candidatus Dojkabacteria</taxon>
    </lineage>
</organism>
<reference evidence="2" key="1">
    <citation type="submission" date="2020-04" db="EMBL/GenBank/DDBJ databases">
        <authorList>
            <person name="Zhang T."/>
        </authorList>
    </citation>
    <scope>NUCLEOTIDE SEQUENCE</scope>
    <source>
        <strain evidence="2">HKST-UBA15</strain>
    </source>
</reference>
<name>A0A955I7R7_9BACT</name>
<proteinExistence type="predicted"/>
<protein>
    <submittedName>
        <fullName evidence="2">Uncharacterized protein</fullName>
    </submittedName>
</protein>
<gene>
    <name evidence="2" type="ORF">KC675_02700</name>
</gene>
<evidence type="ECO:0000256" key="1">
    <source>
        <dbReference type="SAM" id="Phobius"/>
    </source>
</evidence>